<dbReference type="AlphaFoldDB" id="A0A1M6VHN9"/>
<feature type="transmembrane region" description="Helical" evidence="7">
    <location>
        <begin position="341"/>
        <end position="361"/>
    </location>
</feature>
<feature type="signal peptide" evidence="8">
    <location>
        <begin position="1"/>
        <end position="26"/>
    </location>
</feature>
<evidence type="ECO:0000256" key="6">
    <source>
        <dbReference type="SAM" id="Coils"/>
    </source>
</evidence>
<dbReference type="GO" id="GO:0004673">
    <property type="term" value="F:protein histidine kinase activity"/>
    <property type="evidence" value="ECO:0007669"/>
    <property type="project" value="UniProtKB-EC"/>
</dbReference>
<organism evidence="11 12">
    <name type="scientific">Desulfatibacillum alkenivorans DSM 16219</name>
    <dbReference type="NCBI Taxonomy" id="1121393"/>
    <lineage>
        <taxon>Bacteria</taxon>
        <taxon>Pseudomonadati</taxon>
        <taxon>Thermodesulfobacteriota</taxon>
        <taxon>Desulfobacteria</taxon>
        <taxon>Desulfobacterales</taxon>
        <taxon>Desulfatibacillaceae</taxon>
        <taxon>Desulfatibacillum</taxon>
    </lineage>
</organism>
<feature type="domain" description="PAC" evidence="10">
    <location>
        <begin position="700"/>
        <end position="752"/>
    </location>
</feature>
<dbReference type="Gene3D" id="3.30.450.20">
    <property type="entry name" value="PAS domain"/>
    <property type="match status" value="3"/>
</dbReference>
<keyword evidence="6" id="KW-0175">Coiled coil</keyword>
<dbReference type="Pfam" id="PF08447">
    <property type="entry name" value="PAS_3"/>
    <property type="match status" value="1"/>
</dbReference>
<keyword evidence="7" id="KW-0812">Transmembrane</keyword>
<feature type="domain" description="PAS" evidence="9">
    <location>
        <begin position="393"/>
        <end position="447"/>
    </location>
</feature>
<keyword evidence="12" id="KW-1185">Reference proteome</keyword>
<dbReference type="InterPro" id="IPR001610">
    <property type="entry name" value="PAC"/>
</dbReference>
<dbReference type="STRING" id="1121393.SAMN02745216_04112"/>
<dbReference type="Pfam" id="PF08448">
    <property type="entry name" value="PAS_4"/>
    <property type="match status" value="1"/>
</dbReference>
<accession>A0A1M6VHN9</accession>
<dbReference type="InterPro" id="IPR000014">
    <property type="entry name" value="PAS"/>
</dbReference>
<dbReference type="SUPFAM" id="SSF55785">
    <property type="entry name" value="PYP-like sensor domain (PAS domain)"/>
    <property type="match status" value="3"/>
</dbReference>
<evidence type="ECO:0000256" key="2">
    <source>
        <dbReference type="ARBA" id="ARBA00012438"/>
    </source>
</evidence>
<gene>
    <name evidence="11" type="ORF">SAMN02745216_04112</name>
</gene>
<evidence type="ECO:0000256" key="3">
    <source>
        <dbReference type="ARBA" id="ARBA00022553"/>
    </source>
</evidence>
<name>A0A1M6VHN9_9BACT</name>
<dbReference type="InterPro" id="IPR000700">
    <property type="entry name" value="PAS-assoc_C"/>
</dbReference>
<keyword evidence="5" id="KW-0418">Kinase</keyword>
<dbReference type="Proteomes" id="UP000183994">
    <property type="component" value="Unassembled WGS sequence"/>
</dbReference>
<dbReference type="SMART" id="SM00091">
    <property type="entry name" value="PAS"/>
    <property type="match status" value="3"/>
</dbReference>
<dbReference type="InterPro" id="IPR013656">
    <property type="entry name" value="PAS_4"/>
</dbReference>
<dbReference type="NCBIfam" id="TIGR00229">
    <property type="entry name" value="sensory_box"/>
    <property type="match status" value="2"/>
</dbReference>
<evidence type="ECO:0000256" key="7">
    <source>
        <dbReference type="SAM" id="Phobius"/>
    </source>
</evidence>
<feature type="chain" id="PRO_5012816505" description="histidine kinase" evidence="8">
    <location>
        <begin position="27"/>
        <end position="832"/>
    </location>
</feature>
<protein>
    <recommendedName>
        <fullName evidence="2">histidine kinase</fullName>
        <ecNumber evidence="2">2.7.13.3</ecNumber>
    </recommendedName>
</protein>
<dbReference type="PANTHER" id="PTHR43304:SF1">
    <property type="entry name" value="PAC DOMAIN-CONTAINING PROTEIN"/>
    <property type="match status" value="1"/>
</dbReference>
<dbReference type="CDD" id="cd00130">
    <property type="entry name" value="PAS"/>
    <property type="match status" value="2"/>
</dbReference>
<dbReference type="EMBL" id="FQZU01000034">
    <property type="protein sequence ID" value="SHK80865.1"/>
    <property type="molecule type" value="Genomic_DNA"/>
</dbReference>
<dbReference type="SMART" id="SM00086">
    <property type="entry name" value="PAC"/>
    <property type="match status" value="3"/>
</dbReference>
<evidence type="ECO:0000313" key="12">
    <source>
        <dbReference type="Proteomes" id="UP000183994"/>
    </source>
</evidence>
<comment type="catalytic activity">
    <reaction evidence="1">
        <text>ATP + protein L-histidine = ADP + protein N-phospho-L-histidine.</text>
        <dbReference type="EC" id="2.7.13.3"/>
    </reaction>
</comment>
<keyword evidence="7" id="KW-1133">Transmembrane helix</keyword>
<dbReference type="InterPro" id="IPR013655">
    <property type="entry name" value="PAS_fold_3"/>
</dbReference>
<dbReference type="InterPro" id="IPR052162">
    <property type="entry name" value="Sensor_kinase/Photoreceptor"/>
</dbReference>
<dbReference type="PROSITE" id="PS50113">
    <property type="entry name" value="PAC"/>
    <property type="match status" value="2"/>
</dbReference>
<keyword evidence="8" id="KW-0732">Signal</keyword>
<keyword evidence="3" id="KW-0597">Phosphoprotein</keyword>
<proteinExistence type="predicted"/>
<evidence type="ECO:0000256" key="8">
    <source>
        <dbReference type="SAM" id="SignalP"/>
    </source>
</evidence>
<dbReference type="PROSITE" id="PS50112">
    <property type="entry name" value="PAS"/>
    <property type="match status" value="2"/>
</dbReference>
<dbReference type="RefSeq" id="WP_073478139.1">
    <property type="nucleotide sequence ID" value="NZ_FQZU01000034.1"/>
</dbReference>
<evidence type="ECO:0000259" key="10">
    <source>
        <dbReference type="PROSITE" id="PS50113"/>
    </source>
</evidence>
<evidence type="ECO:0000313" key="11">
    <source>
        <dbReference type="EMBL" id="SHK80865.1"/>
    </source>
</evidence>
<dbReference type="OrthoDB" id="9795133at2"/>
<keyword evidence="4" id="KW-0808">Transferase</keyword>
<evidence type="ECO:0000256" key="5">
    <source>
        <dbReference type="ARBA" id="ARBA00022777"/>
    </source>
</evidence>
<feature type="domain" description="PAS" evidence="9">
    <location>
        <begin position="626"/>
        <end position="697"/>
    </location>
</feature>
<feature type="domain" description="PAC" evidence="10">
    <location>
        <begin position="572"/>
        <end position="625"/>
    </location>
</feature>
<evidence type="ECO:0000256" key="1">
    <source>
        <dbReference type="ARBA" id="ARBA00000085"/>
    </source>
</evidence>
<dbReference type="PANTHER" id="PTHR43304">
    <property type="entry name" value="PHYTOCHROME-LIKE PROTEIN CPH1"/>
    <property type="match status" value="1"/>
</dbReference>
<feature type="coiled-coil region" evidence="6">
    <location>
        <begin position="361"/>
        <end position="388"/>
    </location>
</feature>
<dbReference type="EC" id="2.7.13.3" evidence="2"/>
<dbReference type="Gene3D" id="2.10.70.100">
    <property type="match status" value="1"/>
</dbReference>
<evidence type="ECO:0000256" key="4">
    <source>
        <dbReference type="ARBA" id="ARBA00022679"/>
    </source>
</evidence>
<dbReference type="InterPro" id="IPR035965">
    <property type="entry name" value="PAS-like_dom_sf"/>
</dbReference>
<sequence length="832" mass="95288">MKLKPCIIFASIVFVAVIALCSPVSAGASSRTNILFVFSWHQGMPWQAEIERGFKEHLKNDALNANLFFEYMDAGRFMSVHHPDIFKKYLSEKYKDHRMDYVIFESGPANKLFYYYPDLFENSKKYIVNPDPIHGGLHNDGSTVIPVTADYEKTVQHLLAVSKGKTIYLVAGATEAGKERVQKTTEITLASAPQNRVVPLIGLPMDQLIKEVSNLEPDSVIFYLLVFEDGKGNSHIPYDAAKQISSHANVPVYSLWTSLMGSGIAGGYMLSGELVGKKIAAIITDPDLAKKTDYANLADEFHGYYYDWRQLKRWGIEEKSLPPGSRILFKDMTFFERYRRVIVLGSLSLVLIISFIWIGVLSKEISKRKKIERELQDSENRYRGLSDASFEGILVTKKGKIIDANKTLEEMFGYSLEEAVGMNAADLMASSEREDVLKKVLSGYERSYETLGRKKDGSIFPIEIHAKMVSFQDRQVRVSAVRDLSEQKKAQTLLMESEKRLIEAQKVAKMGYYVFNIKTGYWTNSPELDKLFGIGKSFNRNIEGWKQIIHPDHQEEMIDYLQVHVIGNHQKFDREYKIINQSNQKEYWVHGRGDLKLDADGAALEMFGTIQDITQRRQMEKELRESQQNMASVLNNTHDLIVRLDRNFRHIFANPALYAATGLSPEEYLGKTNEEIGMPEELSHFFKTKHEKVLATGKPEVFTFGFRTHNESLREFQAVVTPEFNPDGEVETIISIMRDITELKQAESEKNRIIKELEKTLSEVKTLRGLIPICSRCKKIRDDQGYWNNLETFLEEHSDASFSHGMCQGCLEELYGQEDWYIKRKQKEESQP</sequence>
<evidence type="ECO:0000259" key="9">
    <source>
        <dbReference type="PROSITE" id="PS50112"/>
    </source>
</evidence>
<dbReference type="Pfam" id="PF13426">
    <property type="entry name" value="PAS_9"/>
    <property type="match status" value="1"/>
</dbReference>
<reference evidence="12" key="1">
    <citation type="submission" date="2016-11" db="EMBL/GenBank/DDBJ databases">
        <authorList>
            <person name="Varghese N."/>
            <person name="Submissions S."/>
        </authorList>
    </citation>
    <scope>NUCLEOTIDE SEQUENCE [LARGE SCALE GENOMIC DNA]</scope>
    <source>
        <strain evidence="12">DSM 16219</strain>
    </source>
</reference>
<keyword evidence="7" id="KW-0472">Membrane</keyword>